<evidence type="ECO:0000259" key="8">
    <source>
        <dbReference type="PROSITE" id="PS50175"/>
    </source>
</evidence>
<dbReference type="Gene3D" id="3.10.10.10">
    <property type="entry name" value="HIV Type 1 Reverse Transcriptase, subunit A, domain 1"/>
    <property type="match status" value="1"/>
</dbReference>
<comment type="caution">
    <text evidence="11">The sequence shown here is derived from an EMBL/GenBank/DDBJ whole genome shotgun (WGS) entry which is preliminary data.</text>
</comment>
<evidence type="ECO:0000256" key="3">
    <source>
        <dbReference type="ARBA" id="ARBA00022722"/>
    </source>
</evidence>
<dbReference type="InterPro" id="IPR021109">
    <property type="entry name" value="Peptidase_aspartic_dom_sf"/>
</dbReference>
<feature type="region of interest" description="Disordered" evidence="7">
    <location>
        <begin position="1274"/>
        <end position="1337"/>
    </location>
</feature>
<feature type="domain" description="Reverse transcriptase" evidence="9">
    <location>
        <begin position="467"/>
        <end position="644"/>
    </location>
</feature>
<dbReference type="SUPFAM" id="SSF50630">
    <property type="entry name" value="Acid proteases"/>
    <property type="match status" value="1"/>
</dbReference>
<feature type="region of interest" description="Disordered" evidence="7">
    <location>
        <begin position="174"/>
        <end position="243"/>
    </location>
</feature>
<dbReference type="InterPro" id="IPR043502">
    <property type="entry name" value="DNA/RNA_pol_sf"/>
</dbReference>
<keyword evidence="5" id="KW-0378">Hydrolase</keyword>
<keyword evidence="3" id="KW-0540">Nuclease</keyword>
<reference evidence="11 12" key="1">
    <citation type="submission" date="2024-02" db="EMBL/GenBank/DDBJ databases">
        <title>Chromosome-scale genome assembly of the rough periwinkle Littorina saxatilis.</title>
        <authorList>
            <person name="De Jode A."/>
            <person name="Faria R."/>
            <person name="Formenti G."/>
            <person name="Sims Y."/>
            <person name="Smith T.P."/>
            <person name="Tracey A."/>
            <person name="Wood J.M.D."/>
            <person name="Zagrodzka Z.B."/>
            <person name="Johannesson K."/>
            <person name="Butlin R.K."/>
            <person name="Leder E.H."/>
        </authorList>
    </citation>
    <scope>NUCLEOTIDE SEQUENCE [LARGE SCALE GENOMIC DNA]</scope>
    <source>
        <strain evidence="11">Snail1</strain>
        <tissue evidence="11">Muscle</tissue>
    </source>
</reference>
<sequence>MMRLDPPKRFSFQAEEWPLWISEFKRFRNASKLKDEAGDVQRDTLLYVMGPDAEKVFRSLHFGKTRNQDGDEVDEEDTDFDTLVQKLDSYFVVKKNVIYERSQLQQRRQRHGETVEEFYRALRELAKHCNYQDEEDQIRDRLVVGLLDTHLREKLQLQQDLTLDKALKMSRQYEQIKNQSKQDNESTGTTDEAQFRHSMSHSHSSRGRGYNRGHGQQPRSRRGGSSFRPPQRGGREENKSGQCGKCGYKHQSKEKCPAQGQICRKCSKKNHFERMCRTGVHEVVTDCEEEENGEQQGEFLLDAVVTEKSEPWMITLCIKDTDVRFKIDTGADISIMSEQAFKKLKKQPKLKKSAAVLTSPGGRLTVRGEFYAQTNYKENHYKFKVVVVASRVGNNLLSRSVAAKMGLVTRVEEVHRSVFGTTGLLHTDPVPIRLREDAEPYCVTTARRVPFPIQKNVKAELERMQSAGIIREVVEPSDWCAPMVPVVKRNGSIRICVDYKRLNKAVKRPHCLIPNLGDIAPKMAESTVFSTLDAASGFFQVPLAEDSQKLTTFMTPFGRFCFQRVPMGISLGPEVFQHKMKETLQGLEGCETIMDDTIVYGRTMEEHDRRLDAVLERIEKSGLKLNKSKCHLRQKEVKYFGHRISEAGVSPDHDKVKAIRDMPPPTNVTELRTLCGMLNYLTKFVPHMASTLKPITNLLQKETAWCWGPAQQQAFEAVKRQISQSPALGFYSPDKKTVVSADSSSYGLGAALMQWIDDNLVPIAYASRTLTEAERRYSQIEKECLASVFACEKFSQYLIGLDRFELLTDHKPLVPLMSSKDIDNTPIRCQRLLLRLMRFNFAVRHVPGKELVIADALSRKPVPHSSEDEELSDEVTAYVDSVMTSKPVTSRRMDALRAATVHDPELQKVISYTLNGWPSTVNEQFRPYQLVQGELSLVDGLLVYNDRIVVPSKERKNVLQKLHETHQGLNKCRQNAQATVWWPGLGTQLKELVNSCSVCREERPAQKHEPLRPTELPQRPWQQLGADLCSRQGRDFLVVTDYYSRWLEVRQLHSTTSTAVINKFRLIFATHGIPEVIVSDNGPQFQCRQFKDFAEEYDFEHRTSSPGFPQANGEAEAGVKIAKKILKQADPDLALLNYRNTPHSSTGVSPAVALMGRSLRTKIPTLPKNLSPQSPDDNYIRKKDAGTKENYRQNYNRRKGATALSPLQPGDTVLLGSSPGETPWKADGTVVAADARNRTYLVNTPGGVFRRNRQHLQHMQTPRQVTFAPLPVEQGQASHDPQNVTSACPKVVTSPDNSQDIEPADSEDITSTHQSTEASRSPTRHGTRASRGFIAKVPIRYRQDVVKKK</sequence>
<feature type="region of interest" description="Disordered" evidence="7">
    <location>
        <begin position="1164"/>
        <end position="1193"/>
    </location>
</feature>
<dbReference type="Gene3D" id="3.30.420.10">
    <property type="entry name" value="Ribonuclease H-like superfamily/Ribonuclease H"/>
    <property type="match status" value="1"/>
</dbReference>
<dbReference type="InterPro" id="IPR050951">
    <property type="entry name" value="Retrovirus_Pol_polyprotein"/>
</dbReference>
<proteinExistence type="predicted"/>
<keyword evidence="4" id="KW-0255">Endonuclease</keyword>
<dbReference type="Pfam" id="PF00078">
    <property type="entry name" value="RVT_1"/>
    <property type="match status" value="1"/>
</dbReference>
<evidence type="ECO:0000256" key="7">
    <source>
        <dbReference type="SAM" id="MobiDB-lite"/>
    </source>
</evidence>
<dbReference type="GO" id="GO:0004190">
    <property type="term" value="F:aspartic-type endopeptidase activity"/>
    <property type="evidence" value="ECO:0007669"/>
    <property type="project" value="InterPro"/>
</dbReference>
<feature type="compositionally biased region" description="Low complexity" evidence="7">
    <location>
        <begin position="213"/>
        <end position="232"/>
    </location>
</feature>
<evidence type="ECO:0000256" key="4">
    <source>
        <dbReference type="ARBA" id="ARBA00022759"/>
    </source>
</evidence>
<dbReference type="Gene3D" id="2.40.70.10">
    <property type="entry name" value="Acid Proteases"/>
    <property type="match status" value="1"/>
</dbReference>
<evidence type="ECO:0008006" key="13">
    <source>
        <dbReference type="Google" id="ProtNLM"/>
    </source>
</evidence>
<dbReference type="SUPFAM" id="SSF56672">
    <property type="entry name" value="DNA/RNA polymerases"/>
    <property type="match status" value="1"/>
</dbReference>
<dbReference type="SUPFAM" id="SSF53098">
    <property type="entry name" value="Ribonuclease H-like"/>
    <property type="match status" value="1"/>
</dbReference>
<dbReference type="FunFam" id="3.30.70.270:FF:000023">
    <property type="entry name" value="Pol"/>
    <property type="match status" value="1"/>
</dbReference>
<dbReference type="CDD" id="cd01647">
    <property type="entry name" value="RT_LTR"/>
    <property type="match status" value="1"/>
</dbReference>
<dbReference type="InterPro" id="IPR000477">
    <property type="entry name" value="RT_dom"/>
</dbReference>
<dbReference type="GO" id="GO:0015074">
    <property type="term" value="P:DNA integration"/>
    <property type="evidence" value="ECO:0007669"/>
    <property type="project" value="InterPro"/>
</dbReference>
<dbReference type="FunFam" id="1.10.340.70:FF:000003">
    <property type="entry name" value="Protein CBG25708"/>
    <property type="match status" value="1"/>
</dbReference>
<feature type="compositionally biased region" description="Basic and acidic residues" evidence="7">
    <location>
        <begin position="1178"/>
        <end position="1191"/>
    </location>
</feature>
<gene>
    <name evidence="11" type="ORF">V1264_013051</name>
</gene>
<organism evidence="11 12">
    <name type="scientific">Littorina saxatilis</name>
    <dbReference type="NCBI Taxonomy" id="31220"/>
    <lineage>
        <taxon>Eukaryota</taxon>
        <taxon>Metazoa</taxon>
        <taxon>Spiralia</taxon>
        <taxon>Lophotrochozoa</taxon>
        <taxon>Mollusca</taxon>
        <taxon>Gastropoda</taxon>
        <taxon>Caenogastropoda</taxon>
        <taxon>Littorinimorpha</taxon>
        <taxon>Littorinoidea</taxon>
        <taxon>Littorinidae</taxon>
        <taxon>Littorina</taxon>
    </lineage>
</organism>
<evidence type="ECO:0000259" key="10">
    <source>
        <dbReference type="PROSITE" id="PS50994"/>
    </source>
</evidence>
<keyword evidence="12" id="KW-1185">Reference proteome</keyword>
<dbReference type="GO" id="GO:0003676">
    <property type="term" value="F:nucleic acid binding"/>
    <property type="evidence" value="ECO:0007669"/>
    <property type="project" value="InterPro"/>
</dbReference>
<evidence type="ECO:0000259" key="9">
    <source>
        <dbReference type="PROSITE" id="PS50878"/>
    </source>
</evidence>
<dbReference type="Gene3D" id="3.30.70.270">
    <property type="match status" value="2"/>
</dbReference>
<dbReference type="InterPro" id="IPR001995">
    <property type="entry name" value="Peptidase_A2_cat"/>
</dbReference>
<feature type="compositionally biased region" description="Polar residues" evidence="7">
    <location>
        <begin position="1275"/>
        <end position="1286"/>
    </location>
</feature>
<dbReference type="GO" id="GO:0016779">
    <property type="term" value="F:nucleotidyltransferase activity"/>
    <property type="evidence" value="ECO:0007669"/>
    <property type="project" value="UniProtKB-KW"/>
</dbReference>
<evidence type="ECO:0000256" key="1">
    <source>
        <dbReference type="ARBA" id="ARBA00022679"/>
    </source>
</evidence>
<accession>A0AAN9BNS5</accession>
<keyword evidence="6" id="KW-0511">Multifunctional enzyme</keyword>
<protein>
    <recommendedName>
        <fullName evidence="13">Endonuclease</fullName>
    </recommendedName>
</protein>
<dbReference type="InterPro" id="IPR036397">
    <property type="entry name" value="RNaseH_sf"/>
</dbReference>
<dbReference type="EMBL" id="JBAMIC010000003">
    <property type="protein sequence ID" value="KAK7108912.1"/>
    <property type="molecule type" value="Genomic_DNA"/>
</dbReference>
<dbReference type="FunFam" id="3.10.20.370:FF:000001">
    <property type="entry name" value="Retrovirus-related Pol polyprotein from transposon 17.6-like protein"/>
    <property type="match status" value="1"/>
</dbReference>
<evidence type="ECO:0000256" key="6">
    <source>
        <dbReference type="ARBA" id="ARBA00023268"/>
    </source>
</evidence>
<dbReference type="FunFam" id="3.30.420.10:FF:000063">
    <property type="entry name" value="Retrovirus-related Pol polyprotein from transposon 297-like Protein"/>
    <property type="match status" value="1"/>
</dbReference>
<dbReference type="InterPro" id="IPR041588">
    <property type="entry name" value="Integrase_H2C2"/>
</dbReference>
<keyword evidence="1" id="KW-0808">Transferase</keyword>
<dbReference type="InterPro" id="IPR001584">
    <property type="entry name" value="Integrase_cat-core"/>
</dbReference>
<evidence type="ECO:0000313" key="12">
    <source>
        <dbReference type="Proteomes" id="UP001374579"/>
    </source>
</evidence>
<dbReference type="Pfam" id="PF17919">
    <property type="entry name" value="RT_RNaseH_2"/>
    <property type="match status" value="1"/>
</dbReference>
<dbReference type="CDD" id="cd09274">
    <property type="entry name" value="RNase_HI_RT_Ty3"/>
    <property type="match status" value="1"/>
</dbReference>
<evidence type="ECO:0000256" key="5">
    <source>
        <dbReference type="ARBA" id="ARBA00022801"/>
    </source>
</evidence>
<keyword evidence="2" id="KW-0548">Nucleotidyltransferase</keyword>
<dbReference type="PANTHER" id="PTHR37984">
    <property type="entry name" value="PROTEIN CBG26694"/>
    <property type="match status" value="1"/>
</dbReference>
<feature type="compositionally biased region" description="Polar residues" evidence="7">
    <location>
        <begin position="174"/>
        <end position="192"/>
    </location>
</feature>
<dbReference type="Pfam" id="PF00665">
    <property type="entry name" value="rve"/>
    <property type="match status" value="1"/>
</dbReference>
<dbReference type="InterPro" id="IPR043128">
    <property type="entry name" value="Rev_trsase/Diguanyl_cyclase"/>
</dbReference>
<dbReference type="PANTHER" id="PTHR37984:SF5">
    <property type="entry name" value="PROTEIN NYNRIN-LIKE"/>
    <property type="match status" value="1"/>
</dbReference>
<dbReference type="PROSITE" id="PS50878">
    <property type="entry name" value="RT_POL"/>
    <property type="match status" value="1"/>
</dbReference>
<evidence type="ECO:0000256" key="2">
    <source>
        <dbReference type="ARBA" id="ARBA00022695"/>
    </source>
</evidence>
<feature type="domain" description="Integrase catalytic" evidence="10">
    <location>
        <begin position="1016"/>
        <end position="1183"/>
    </location>
</feature>
<feature type="domain" description="Peptidase A2" evidence="8">
    <location>
        <begin position="323"/>
        <end position="401"/>
    </location>
</feature>
<dbReference type="PROSITE" id="PS50994">
    <property type="entry name" value="INTEGRASE"/>
    <property type="match status" value="1"/>
</dbReference>
<evidence type="ECO:0000313" key="11">
    <source>
        <dbReference type="EMBL" id="KAK7108912.1"/>
    </source>
</evidence>
<name>A0AAN9BNS5_9CAEN</name>
<dbReference type="Proteomes" id="UP001374579">
    <property type="component" value="Unassembled WGS sequence"/>
</dbReference>
<dbReference type="Gene3D" id="1.10.340.70">
    <property type="match status" value="1"/>
</dbReference>
<dbReference type="InterPro" id="IPR041577">
    <property type="entry name" value="RT_RNaseH_2"/>
</dbReference>
<dbReference type="PROSITE" id="PS50175">
    <property type="entry name" value="ASP_PROT_RETROV"/>
    <property type="match status" value="1"/>
</dbReference>
<dbReference type="InterPro" id="IPR012337">
    <property type="entry name" value="RNaseH-like_sf"/>
</dbReference>
<feature type="compositionally biased region" description="Basic residues" evidence="7">
    <location>
        <begin position="198"/>
        <end position="211"/>
    </location>
</feature>
<feature type="compositionally biased region" description="Polar residues" evidence="7">
    <location>
        <begin position="1309"/>
        <end position="1321"/>
    </location>
</feature>
<dbReference type="GO" id="GO:0004519">
    <property type="term" value="F:endonuclease activity"/>
    <property type="evidence" value="ECO:0007669"/>
    <property type="project" value="UniProtKB-KW"/>
</dbReference>
<dbReference type="GO" id="GO:0006508">
    <property type="term" value="P:proteolysis"/>
    <property type="evidence" value="ECO:0007669"/>
    <property type="project" value="InterPro"/>
</dbReference>
<dbReference type="Pfam" id="PF17921">
    <property type="entry name" value="Integrase_H2C2"/>
    <property type="match status" value="1"/>
</dbReference>